<evidence type="ECO:0000256" key="1">
    <source>
        <dbReference type="SAM" id="MobiDB-lite"/>
    </source>
</evidence>
<comment type="caution">
    <text evidence="2">The sequence shown here is derived from an EMBL/GenBank/DDBJ whole genome shotgun (WGS) entry which is preliminary data.</text>
</comment>
<name>A0A9W9GEJ2_9EURO</name>
<reference evidence="2" key="1">
    <citation type="submission" date="2022-12" db="EMBL/GenBank/DDBJ databases">
        <authorList>
            <person name="Petersen C."/>
        </authorList>
    </citation>
    <scope>NUCLEOTIDE SEQUENCE</scope>
    <source>
        <strain evidence="2">IBT 21472</strain>
    </source>
</reference>
<reference evidence="2" key="2">
    <citation type="journal article" date="2023" name="IMA Fungus">
        <title>Comparative genomic study of the Penicillium genus elucidates a diverse pangenome and 15 lateral gene transfer events.</title>
        <authorList>
            <person name="Petersen C."/>
            <person name="Sorensen T."/>
            <person name="Nielsen M.R."/>
            <person name="Sondergaard T.E."/>
            <person name="Sorensen J.L."/>
            <person name="Fitzpatrick D.A."/>
            <person name="Frisvad J.C."/>
            <person name="Nielsen K.L."/>
        </authorList>
    </citation>
    <scope>NUCLEOTIDE SEQUENCE</scope>
    <source>
        <strain evidence="2">IBT 21472</strain>
    </source>
</reference>
<protein>
    <submittedName>
        <fullName evidence="2">Uncharacterized protein</fullName>
    </submittedName>
</protein>
<gene>
    <name evidence="2" type="ORF">N7476_005032</name>
</gene>
<dbReference type="Proteomes" id="UP001147746">
    <property type="component" value="Unassembled WGS sequence"/>
</dbReference>
<evidence type="ECO:0000313" key="3">
    <source>
        <dbReference type="Proteomes" id="UP001147746"/>
    </source>
</evidence>
<keyword evidence="3" id="KW-1185">Reference proteome</keyword>
<evidence type="ECO:0000313" key="2">
    <source>
        <dbReference type="EMBL" id="KAJ5318612.1"/>
    </source>
</evidence>
<dbReference type="AlphaFoldDB" id="A0A9W9GEJ2"/>
<dbReference type="EMBL" id="JAPZBO010000004">
    <property type="protein sequence ID" value="KAJ5318612.1"/>
    <property type="molecule type" value="Genomic_DNA"/>
</dbReference>
<sequence length="145" mass="16232">MPKERPTQLLAAFNQNFGDHFQPTKFAFQTPSNVGSSISSKESNGSNMEGCSDLDLETLDLTPTAESMQMTWAQEGAPLTVEPDSKPQQIPLCVYFRLYREEGYYGDDDIFRAVYLPERTAEKFVRGVCKKSSIDETAERTTSGN</sequence>
<proteinExistence type="predicted"/>
<feature type="compositionally biased region" description="Low complexity" evidence="1">
    <location>
        <begin position="32"/>
        <end position="47"/>
    </location>
</feature>
<accession>A0A9W9GEJ2</accession>
<organism evidence="2 3">
    <name type="scientific">Penicillium atrosanguineum</name>
    <dbReference type="NCBI Taxonomy" id="1132637"/>
    <lineage>
        <taxon>Eukaryota</taxon>
        <taxon>Fungi</taxon>
        <taxon>Dikarya</taxon>
        <taxon>Ascomycota</taxon>
        <taxon>Pezizomycotina</taxon>
        <taxon>Eurotiomycetes</taxon>
        <taxon>Eurotiomycetidae</taxon>
        <taxon>Eurotiales</taxon>
        <taxon>Aspergillaceae</taxon>
        <taxon>Penicillium</taxon>
    </lineage>
</organism>
<feature type="region of interest" description="Disordered" evidence="1">
    <location>
        <begin position="32"/>
        <end position="53"/>
    </location>
</feature>